<dbReference type="Gene3D" id="3.30.1490.480">
    <property type="entry name" value="Endolytic murein transglycosylase"/>
    <property type="match status" value="1"/>
</dbReference>
<dbReference type="NCBIfam" id="TIGR00247">
    <property type="entry name" value="endolytic transglycosylase MltG"/>
    <property type="match status" value="1"/>
</dbReference>
<comment type="caution">
    <text evidence="9">The sequence shown here is derived from an EMBL/GenBank/DDBJ whole genome shotgun (WGS) entry which is preliminary data.</text>
</comment>
<proteinExistence type="inferred from homology"/>
<dbReference type="EC" id="4.2.2.29" evidence="7"/>
<evidence type="ECO:0000256" key="8">
    <source>
        <dbReference type="SAM" id="MobiDB-lite"/>
    </source>
</evidence>
<dbReference type="GO" id="GO:0071555">
    <property type="term" value="P:cell wall organization"/>
    <property type="evidence" value="ECO:0007669"/>
    <property type="project" value="UniProtKB-KW"/>
</dbReference>
<accession>A0A5N5RIT4</accession>
<gene>
    <name evidence="7 9" type="primary">mltG</name>
    <name evidence="9" type="ORF">EHS19_06340</name>
</gene>
<dbReference type="Pfam" id="PF02618">
    <property type="entry name" value="YceG"/>
    <property type="match status" value="1"/>
</dbReference>
<feature type="transmembrane region" description="Helical" evidence="7">
    <location>
        <begin position="49"/>
        <end position="71"/>
    </location>
</feature>
<evidence type="ECO:0000256" key="2">
    <source>
        <dbReference type="ARBA" id="ARBA00022692"/>
    </source>
</evidence>
<organism evidence="9 10">
    <name type="scientific">Bifidobacterium jacchi</name>
    <dbReference type="NCBI Taxonomy" id="2490545"/>
    <lineage>
        <taxon>Bacteria</taxon>
        <taxon>Bacillati</taxon>
        <taxon>Actinomycetota</taxon>
        <taxon>Actinomycetes</taxon>
        <taxon>Bifidobacteriales</taxon>
        <taxon>Bifidobacteriaceae</taxon>
        <taxon>Bifidobacterium</taxon>
    </lineage>
</organism>
<evidence type="ECO:0000256" key="3">
    <source>
        <dbReference type="ARBA" id="ARBA00022989"/>
    </source>
</evidence>
<dbReference type="GO" id="GO:0009252">
    <property type="term" value="P:peptidoglycan biosynthetic process"/>
    <property type="evidence" value="ECO:0007669"/>
    <property type="project" value="UniProtKB-UniRule"/>
</dbReference>
<comment type="catalytic activity">
    <reaction evidence="7">
        <text>a peptidoglycan chain = a peptidoglycan chain with N-acetyl-1,6-anhydromuramyl-[peptide] at the reducing end + a peptidoglycan chain with N-acetylglucosamine at the non-reducing end.</text>
        <dbReference type="EC" id="4.2.2.29"/>
    </reaction>
</comment>
<dbReference type="PANTHER" id="PTHR30518">
    <property type="entry name" value="ENDOLYTIC MUREIN TRANSGLYCOSYLASE"/>
    <property type="match status" value="1"/>
</dbReference>
<dbReference type="HAMAP" id="MF_02065">
    <property type="entry name" value="MltG"/>
    <property type="match status" value="1"/>
</dbReference>
<evidence type="ECO:0000256" key="6">
    <source>
        <dbReference type="ARBA" id="ARBA00023316"/>
    </source>
</evidence>
<dbReference type="InterPro" id="IPR003770">
    <property type="entry name" value="MLTG-like"/>
</dbReference>
<evidence type="ECO:0000256" key="5">
    <source>
        <dbReference type="ARBA" id="ARBA00023239"/>
    </source>
</evidence>
<keyword evidence="5 7" id="KW-0456">Lyase</keyword>
<dbReference type="AlphaFoldDB" id="A0A5N5RIT4"/>
<feature type="region of interest" description="Disordered" evidence="8">
    <location>
        <begin position="1"/>
        <end position="42"/>
    </location>
</feature>
<keyword evidence="10" id="KW-1185">Reference proteome</keyword>
<sequence>MSDNLDDFFAENTQWVDGDNEDSDSPEPSRPSRSRREMRRRRKRRQRRVITAVIAVVIVLALVGVGGTFVYRSLKGWVDSRSQPTEAADYPGPGSGSVSLTIEQGQTPTQIADALVKLDVVKTSGAFLSAFSAAGDDATLYPGTFRLKLHMNSADVVTILSNMSNAKGFVDVKAGDRFNDVIAAVVEQSDIPQSDFDKIVADGGKGILPAEAGGKFEGWLEPGTYSVSDKKSAADILTSMVKARIAKLDELGVPSGAQRERILNVASIAEAEVNRKEYYGKVVRVIENRIEQKMYLGMDSSLAYGLNKNGTQITTADIEDADHKNPYNLHNGHTLGLPPTPIGNPGEDAIKAAMNPEKGDWLYFVTVNLDTGETKFVATEDEFWQIRQEYKDNNPDAN</sequence>
<comment type="subcellular location">
    <subcellularLocation>
        <location evidence="7">Cell membrane</location>
        <topology evidence="7">Single-pass membrane protein</topology>
    </subcellularLocation>
</comment>
<feature type="compositionally biased region" description="Basic residues" evidence="8">
    <location>
        <begin position="32"/>
        <end position="42"/>
    </location>
</feature>
<protein>
    <recommendedName>
        <fullName evidence="7">Endolytic murein transglycosylase</fullName>
        <ecNumber evidence="7">4.2.2.29</ecNumber>
    </recommendedName>
    <alternativeName>
        <fullName evidence="7">Peptidoglycan lytic transglycosylase</fullName>
    </alternativeName>
    <alternativeName>
        <fullName evidence="7">Peptidoglycan polymerization terminase</fullName>
    </alternativeName>
</protein>
<evidence type="ECO:0000313" key="9">
    <source>
        <dbReference type="EMBL" id="KAB5606840.1"/>
    </source>
</evidence>
<dbReference type="EMBL" id="RQSP01000019">
    <property type="protein sequence ID" value="KAB5606840.1"/>
    <property type="molecule type" value="Genomic_DNA"/>
</dbReference>
<evidence type="ECO:0000256" key="4">
    <source>
        <dbReference type="ARBA" id="ARBA00023136"/>
    </source>
</evidence>
<feature type="site" description="Important for catalytic activity" evidence="7">
    <location>
        <position position="272"/>
    </location>
</feature>
<dbReference type="RefSeq" id="WP_151916936.1">
    <property type="nucleotide sequence ID" value="NZ_RQSP01000019.1"/>
</dbReference>
<evidence type="ECO:0000256" key="7">
    <source>
        <dbReference type="HAMAP-Rule" id="MF_02065"/>
    </source>
</evidence>
<dbReference type="PANTHER" id="PTHR30518:SF2">
    <property type="entry name" value="ENDOLYTIC MUREIN TRANSGLYCOSYLASE"/>
    <property type="match status" value="1"/>
</dbReference>
<reference evidence="9 10" key="1">
    <citation type="journal article" date="2019" name="Int. J. Syst. Evol. Microbiol.">
        <title>Bifidobacterium jacchi sp. nov., isolated from the faeces of a baby common marmoset (Callithrix jacchus).</title>
        <authorList>
            <person name="Modesto M."/>
            <person name="Watanabe K."/>
            <person name="Arita M."/>
            <person name="Satti M."/>
            <person name="Oki K."/>
            <person name="Sciavilla P."/>
            <person name="Patavino C."/>
            <person name="Camma C."/>
            <person name="Michelini S."/>
            <person name="Sgorbati B."/>
            <person name="Mattarelli P."/>
        </authorList>
    </citation>
    <scope>NUCLEOTIDE SEQUENCE [LARGE SCALE GENOMIC DNA]</scope>
    <source>
        <strain evidence="9 10">MRM 9.3</strain>
    </source>
</reference>
<comment type="function">
    <text evidence="7">Functions as a peptidoglycan terminase that cleaves nascent peptidoglycan strands endolytically to terminate their elongation.</text>
</comment>
<keyword evidence="6 7" id="KW-0961">Cell wall biogenesis/degradation</keyword>
<dbReference type="GO" id="GO:0008932">
    <property type="term" value="F:lytic endotransglycosylase activity"/>
    <property type="evidence" value="ECO:0007669"/>
    <property type="project" value="UniProtKB-UniRule"/>
</dbReference>
<keyword evidence="2 7" id="KW-0812">Transmembrane</keyword>
<dbReference type="OrthoDB" id="9814591at2"/>
<keyword evidence="3 7" id="KW-1133">Transmembrane helix</keyword>
<evidence type="ECO:0000256" key="1">
    <source>
        <dbReference type="ARBA" id="ARBA00022475"/>
    </source>
</evidence>
<comment type="similarity">
    <text evidence="7">Belongs to the transglycosylase MltG family.</text>
</comment>
<evidence type="ECO:0000313" key="10">
    <source>
        <dbReference type="Proteomes" id="UP000326336"/>
    </source>
</evidence>
<dbReference type="GO" id="GO:0005886">
    <property type="term" value="C:plasma membrane"/>
    <property type="evidence" value="ECO:0007669"/>
    <property type="project" value="UniProtKB-SubCell"/>
</dbReference>
<keyword evidence="1 7" id="KW-1003">Cell membrane</keyword>
<keyword evidence="4 7" id="KW-0472">Membrane</keyword>
<dbReference type="Proteomes" id="UP000326336">
    <property type="component" value="Unassembled WGS sequence"/>
</dbReference>
<name>A0A5N5RIT4_9BIFI</name>